<dbReference type="OrthoDB" id="4501855at2759"/>
<dbReference type="AlphaFoldDB" id="A0A6A5V970"/>
<evidence type="ECO:0000256" key="1">
    <source>
        <dbReference type="SAM" id="MobiDB-lite"/>
    </source>
</evidence>
<keyword evidence="3" id="KW-1185">Reference proteome</keyword>
<evidence type="ECO:0000313" key="3">
    <source>
        <dbReference type="Proteomes" id="UP000800036"/>
    </source>
</evidence>
<evidence type="ECO:0000313" key="2">
    <source>
        <dbReference type="EMBL" id="KAF1973200.1"/>
    </source>
</evidence>
<feature type="region of interest" description="Disordered" evidence="1">
    <location>
        <begin position="40"/>
        <end position="67"/>
    </location>
</feature>
<dbReference type="Proteomes" id="UP000800036">
    <property type="component" value="Unassembled WGS sequence"/>
</dbReference>
<proteinExistence type="predicted"/>
<reference evidence="2" key="1">
    <citation type="journal article" date="2020" name="Stud. Mycol.">
        <title>101 Dothideomycetes genomes: a test case for predicting lifestyles and emergence of pathogens.</title>
        <authorList>
            <person name="Haridas S."/>
            <person name="Albert R."/>
            <person name="Binder M."/>
            <person name="Bloem J."/>
            <person name="Labutti K."/>
            <person name="Salamov A."/>
            <person name="Andreopoulos B."/>
            <person name="Baker S."/>
            <person name="Barry K."/>
            <person name="Bills G."/>
            <person name="Bluhm B."/>
            <person name="Cannon C."/>
            <person name="Castanera R."/>
            <person name="Culley D."/>
            <person name="Daum C."/>
            <person name="Ezra D."/>
            <person name="Gonzalez J."/>
            <person name="Henrissat B."/>
            <person name="Kuo A."/>
            <person name="Liang C."/>
            <person name="Lipzen A."/>
            <person name="Lutzoni F."/>
            <person name="Magnuson J."/>
            <person name="Mondo S."/>
            <person name="Nolan M."/>
            <person name="Ohm R."/>
            <person name="Pangilinan J."/>
            <person name="Park H.-J."/>
            <person name="Ramirez L."/>
            <person name="Alfaro M."/>
            <person name="Sun H."/>
            <person name="Tritt A."/>
            <person name="Yoshinaga Y."/>
            <person name="Zwiers L.-H."/>
            <person name="Turgeon B."/>
            <person name="Goodwin S."/>
            <person name="Spatafora J."/>
            <person name="Crous P."/>
            <person name="Grigoriev I."/>
        </authorList>
    </citation>
    <scope>NUCLEOTIDE SEQUENCE</scope>
    <source>
        <strain evidence="2">CBS 107.79</strain>
    </source>
</reference>
<name>A0A6A5V970_9PLEO</name>
<protein>
    <submittedName>
        <fullName evidence="2">Uncharacterized protein</fullName>
    </submittedName>
</protein>
<sequence length="67" mass="7731">MATTTTAPDPLEALRTEYLSALTTLQNELQTLRNELSELRASQHLHRPRQQLPEPAKFDGKPYHFRT</sequence>
<gene>
    <name evidence="2" type="ORF">BU23DRAFT_640956</name>
</gene>
<organism evidence="2 3">
    <name type="scientific">Bimuria novae-zelandiae CBS 107.79</name>
    <dbReference type="NCBI Taxonomy" id="1447943"/>
    <lineage>
        <taxon>Eukaryota</taxon>
        <taxon>Fungi</taxon>
        <taxon>Dikarya</taxon>
        <taxon>Ascomycota</taxon>
        <taxon>Pezizomycotina</taxon>
        <taxon>Dothideomycetes</taxon>
        <taxon>Pleosporomycetidae</taxon>
        <taxon>Pleosporales</taxon>
        <taxon>Massarineae</taxon>
        <taxon>Didymosphaeriaceae</taxon>
        <taxon>Bimuria</taxon>
    </lineage>
</organism>
<dbReference type="EMBL" id="ML976682">
    <property type="protein sequence ID" value="KAF1973200.1"/>
    <property type="molecule type" value="Genomic_DNA"/>
</dbReference>
<accession>A0A6A5V970</accession>
<feature type="compositionally biased region" description="Basic and acidic residues" evidence="1">
    <location>
        <begin position="56"/>
        <end position="67"/>
    </location>
</feature>